<comment type="subcellular location">
    <subcellularLocation>
        <location evidence="1">Membrane</location>
    </subcellularLocation>
    <subcellularLocation>
        <location evidence="9">Mitochondrion membrane</location>
        <topology evidence="9">Multi-pass membrane protein</topology>
    </subcellularLocation>
</comment>
<dbReference type="InterPro" id="IPR038430">
    <property type="entry name" value="NDAH_ubi_oxred_su3_sf"/>
</dbReference>
<reference evidence="10" key="1">
    <citation type="journal article" date="2018" name="J. ISSAAS">
        <title>The contribution of mitochondrial metagenomics to large-scale data mining and phylogenetic analysis of Coleoptera.</title>
        <authorList>
            <person name="Miller K."/>
            <person name="Linard B."/>
            <person name="Motyka M."/>
            <person name="Bocek M."/>
            <person name="Vogler A.P."/>
        </authorList>
    </citation>
    <scope>NUCLEOTIDE SEQUENCE</scope>
</reference>
<geneLocation type="mitochondrion" evidence="10"/>
<evidence type="ECO:0000256" key="1">
    <source>
        <dbReference type="ARBA" id="ARBA00004370"/>
    </source>
</evidence>
<name>A0A346RK42_9COLE</name>
<keyword evidence="9" id="KW-0830">Ubiquinone</keyword>
<dbReference type="Pfam" id="PF00507">
    <property type="entry name" value="Oxidored_q4"/>
    <property type="match status" value="1"/>
</dbReference>
<feature type="transmembrane region" description="Helical" evidence="9">
    <location>
        <begin position="53"/>
        <end position="76"/>
    </location>
</feature>
<evidence type="ECO:0000256" key="4">
    <source>
        <dbReference type="ARBA" id="ARBA00022448"/>
    </source>
</evidence>
<evidence type="ECO:0000256" key="6">
    <source>
        <dbReference type="ARBA" id="ARBA00022989"/>
    </source>
</evidence>
<keyword evidence="9" id="KW-0249">Electron transport</keyword>
<keyword evidence="9" id="KW-0679">Respiratory chain</keyword>
<keyword evidence="9" id="KW-0520">NAD</keyword>
<dbReference type="EC" id="7.1.1.2" evidence="9"/>
<gene>
    <name evidence="10" type="primary">nad3</name>
</gene>
<evidence type="ECO:0000256" key="7">
    <source>
        <dbReference type="ARBA" id="ARBA00023136"/>
    </source>
</evidence>
<comment type="catalytic activity">
    <reaction evidence="8 9">
        <text>a ubiquinone + NADH + 5 H(+)(in) = a ubiquinol + NAD(+) + 4 H(+)(out)</text>
        <dbReference type="Rhea" id="RHEA:29091"/>
        <dbReference type="Rhea" id="RHEA-COMP:9565"/>
        <dbReference type="Rhea" id="RHEA-COMP:9566"/>
        <dbReference type="ChEBI" id="CHEBI:15378"/>
        <dbReference type="ChEBI" id="CHEBI:16389"/>
        <dbReference type="ChEBI" id="CHEBI:17976"/>
        <dbReference type="ChEBI" id="CHEBI:57540"/>
        <dbReference type="ChEBI" id="CHEBI:57945"/>
        <dbReference type="EC" id="7.1.1.2"/>
    </reaction>
</comment>
<dbReference type="GO" id="GO:0030964">
    <property type="term" value="C:NADH dehydrogenase complex"/>
    <property type="evidence" value="ECO:0007669"/>
    <property type="project" value="TreeGrafter"/>
</dbReference>
<keyword evidence="9 10" id="KW-0496">Mitochondrion</keyword>
<evidence type="ECO:0000313" key="10">
    <source>
        <dbReference type="EMBL" id="AXS66439.1"/>
    </source>
</evidence>
<organism evidence="10">
    <name type="scientific">Elateroidea sp. 5 KM-2017</name>
    <dbReference type="NCBI Taxonomy" id="2219428"/>
    <lineage>
        <taxon>Eukaryota</taxon>
        <taxon>Metazoa</taxon>
        <taxon>Ecdysozoa</taxon>
        <taxon>Arthropoda</taxon>
        <taxon>Hexapoda</taxon>
        <taxon>Insecta</taxon>
        <taxon>Pterygota</taxon>
        <taxon>Neoptera</taxon>
        <taxon>Endopterygota</taxon>
        <taxon>Coleoptera</taxon>
        <taxon>Polyphaga</taxon>
        <taxon>Elateriformia</taxon>
        <taxon>Elateroidea</taxon>
    </lineage>
</organism>
<dbReference type="GO" id="GO:0031966">
    <property type="term" value="C:mitochondrial membrane"/>
    <property type="evidence" value="ECO:0007669"/>
    <property type="project" value="UniProtKB-SubCell"/>
</dbReference>
<sequence>MIYLSTTVSIIISWILMILSSSLSKKKIENREKMSPFECGFDPKTSARMPFSIHFFLIAILFIIFDIEITLILPFIKNELTKILNLSTALFLILLIMMMGLLHEWNQGALNWKI</sequence>
<protein>
    <recommendedName>
        <fullName evidence="3 9">NADH-ubiquinone oxidoreductase chain 3</fullName>
        <ecNumber evidence="9">7.1.1.2</ecNumber>
    </recommendedName>
</protein>
<keyword evidence="4 9" id="KW-0813">Transport</keyword>
<keyword evidence="5 9" id="KW-0812">Transmembrane</keyword>
<comment type="similarity">
    <text evidence="2 9">Belongs to the complex I subunit 3 family.</text>
</comment>
<dbReference type="InterPro" id="IPR000440">
    <property type="entry name" value="NADH_UbQ/plastoQ_OxRdtase_su3"/>
</dbReference>
<evidence type="ECO:0000256" key="2">
    <source>
        <dbReference type="ARBA" id="ARBA00008472"/>
    </source>
</evidence>
<keyword evidence="6 9" id="KW-1133">Transmembrane helix</keyword>
<evidence type="ECO:0000256" key="9">
    <source>
        <dbReference type="RuleBase" id="RU003640"/>
    </source>
</evidence>
<dbReference type="EMBL" id="MG193509">
    <property type="protein sequence ID" value="AXS66439.1"/>
    <property type="molecule type" value="Genomic_DNA"/>
</dbReference>
<dbReference type="Gene3D" id="1.20.58.1610">
    <property type="entry name" value="NADH:ubiquinone/plastoquinone oxidoreductase, chain 3"/>
    <property type="match status" value="1"/>
</dbReference>
<keyword evidence="7 9" id="KW-0472">Membrane</keyword>
<dbReference type="PANTHER" id="PTHR11058:SF9">
    <property type="entry name" value="NADH-UBIQUINONE OXIDOREDUCTASE CHAIN 3"/>
    <property type="match status" value="1"/>
</dbReference>
<comment type="function">
    <text evidence="9">Core subunit of the mitochondrial membrane respiratory chain NADH dehydrogenase (Complex I) which catalyzes electron transfer from NADH through the respiratory chain, using ubiquinone as an electron acceptor. Essential for the catalytic activity of complex I.</text>
</comment>
<evidence type="ECO:0000256" key="8">
    <source>
        <dbReference type="ARBA" id="ARBA00049551"/>
    </source>
</evidence>
<dbReference type="GO" id="GO:0008137">
    <property type="term" value="F:NADH dehydrogenase (ubiquinone) activity"/>
    <property type="evidence" value="ECO:0007669"/>
    <property type="project" value="UniProtKB-UniRule"/>
</dbReference>
<dbReference type="AlphaFoldDB" id="A0A346RK42"/>
<dbReference type="PANTHER" id="PTHR11058">
    <property type="entry name" value="NADH-UBIQUINONE OXIDOREDUCTASE CHAIN 3"/>
    <property type="match status" value="1"/>
</dbReference>
<evidence type="ECO:0000256" key="3">
    <source>
        <dbReference type="ARBA" id="ARBA00021007"/>
    </source>
</evidence>
<evidence type="ECO:0000256" key="5">
    <source>
        <dbReference type="ARBA" id="ARBA00022692"/>
    </source>
</evidence>
<feature type="transmembrane region" description="Helical" evidence="9">
    <location>
        <begin position="83"/>
        <end position="102"/>
    </location>
</feature>
<accession>A0A346RK42</accession>
<keyword evidence="9" id="KW-1278">Translocase</keyword>
<proteinExistence type="inferred from homology"/>